<proteinExistence type="predicted"/>
<sequence>MAVKDASNSSCSIYPDRRFRKYVAFRVIVSDETSRAVVVRVETMSNFIQNFQRGRLQNR</sequence>
<organism evidence="1 2">
    <name type="scientific">Paracoccidioides brasiliensis</name>
    <dbReference type="NCBI Taxonomy" id="121759"/>
    <lineage>
        <taxon>Eukaryota</taxon>
        <taxon>Fungi</taxon>
        <taxon>Dikarya</taxon>
        <taxon>Ascomycota</taxon>
        <taxon>Pezizomycotina</taxon>
        <taxon>Eurotiomycetes</taxon>
        <taxon>Eurotiomycetidae</taxon>
        <taxon>Onygenales</taxon>
        <taxon>Ajellomycetaceae</taxon>
        <taxon>Paracoccidioides</taxon>
    </lineage>
</organism>
<comment type="caution">
    <text evidence="1">The sequence shown here is derived from an EMBL/GenBank/DDBJ whole genome shotgun (WGS) entry which is preliminary data.</text>
</comment>
<reference evidence="1 2" key="1">
    <citation type="submission" date="2016-06" db="EMBL/GenBank/DDBJ databases">
        <authorList>
            <person name="Kjaerup R.B."/>
            <person name="Dalgaard T.S."/>
            <person name="Juul-Madsen H.R."/>
        </authorList>
    </citation>
    <scope>NUCLEOTIDE SEQUENCE [LARGE SCALE GENOMIC DNA]</scope>
    <source>
        <strain evidence="1 2">Pb300</strain>
    </source>
</reference>
<accession>A0A1D2J707</accession>
<dbReference type="AlphaFoldDB" id="A0A1D2J707"/>
<protein>
    <submittedName>
        <fullName evidence="1">Uncharacterized protein</fullName>
    </submittedName>
</protein>
<gene>
    <name evidence="1" type="ORF">ACO22_06596</name>
</gene>
<dbReference type="Proteomes" id="UP000242814">
    <property type="component" value="Unassembled WGS sequence"/>
</dbReference>
<evidence type="ECO:0000313" key="1">
    <source>
        <dbReference type="EMBL" id="ODH14335.1"/>
    </source>
</evidence>
<dbReference type="VEuPathDB" id="FungiDB:PABG_11304"/>
<evidence type="ECO:0000313" key="2">
    <source>
        <dbReference type="Proteomes" id="UP000242814"/>
    </source>
</evidence>
<name>A0A1D2J707_PARBR</name>
<dbReference type="VEuPathDB" id="FungiDB:PADG_11731"/>
<dbReference type="EMBL" id="LZYO01000368">
    <property type="protein sequence ID" value="ODH14335.1"/>
    <property type="molecule type" value="Genomic_DNA"/>
</dbReference>